<comment type="caution">
    <text evidence="3">The sequence shown here is derived from an EMBL/GenBank/DDBJ whole genome shotgun (WGS) entry which is preliminary data.</text>
</comment>
<dbReference type="InterPro" id="IPR001279">
    <property type="entry name" value="Metallo-B-lactamas"/>
</dbReference>
<dbReference type="InterPro" id="IPR036866">
    <property type="entry name" value="RibonucZ/Hydroxyglut_hydro"/>
</dbReference>
<proteinExistence type="predicted"/>
<protein>
    <submittedName>
        <fullName evidence="3">Beta-lactamase domain-containing protein</fullName>
    </submittedName>
</protein>
<sequence>MKKIIISAIFVAMLVCLSDIHDAKAAWFEPMKIHFLDVGRADCMFVQMPNGENILVDGGDEHDAARIIEFLQGLGVKTIDLVIATHPHHDHIGSMDEVLETFSVKKIYMPNLPYDTSFYHDLFKVINKKKIPVERAVAGTSFRFGFSAKAELLAPGASYYKYINDYSAVLKITHGNNKFLLMADSGVAAERELLRSHQDLQADVIKVGHHGANTGTTMKFLKAVSAKTAIISCGSQNPNAYPSNVVLGRLAQLNMTVYRTDQLGVITAISNGRSIRFKTNGF</sequence>
<gene>
    <name evidence="3" type="ORF">A374_09184</name>
</gene>
<dbReference type="PANTHER" id="PTHR30619:SF7">
    <property type="entry name" value="BETA-LACTAMASE DOMAIN PROTEIN"/>
    <property type="match status" value="1"/>
</dbReference>
<dbReference type="SMART" id="SM00849">
    <property type="entry name" value="Lactamase_B"/>
    <property type="match status" value="1"/>
</dbReference>
<dbReference type="Pfam" id="PF00753">
    <property type="entry name" value="Lactamase_B"/>
    <property type="match status" value="1"/>
</dbReference>
<evidence type="ECO:0000259" key="2">
    <source>
        <dbReference type="SMART" id="SM00849"/>
    </source>
</evidence>
<keyword evidence="4" id="KW-1185">Reference proteome</keyword>
<dbReference type="InterPro" id="IPR035681">
    <property type="entry name" value="ComA-like_MBL"/>
</dbReference>
<dbReference type="AlphaFoldDB" id="I8UGS3"/>
<dbReference type="PATRIC" id="fig|1196324.3.peg.1882"/>
<evidence type="ECO:0000256" key="1">
    <source>
        <dbReference type="SAM" id="SignalP"/>
    </source>
</evidence>
<dbReference type="InterPro" id="IPR052159">
    <property type="entry name" value="Competence_DNA_uptake"/>
</dbReference>
<name>I8UGS3_9BACL</name>
<organism evidence="3 4">
    <name type="scientific">Fictibacillus macauensis ZFHKF-1</name>
    <dbReference type="NCBI Taxonomy" id="1196324"/>
    <lineage>
        <taxon>Bacteria</taxon>
        <taxon>Bacillati</taxon>
        <taxon>Bacillota</taxon>
        <taxon>Bacilli</taxon>
        <taxon>Bacillales</taxon>
        <taxon>Fictibacillaceae</taxon>
        <taxon>Fictibacillus</taxon>
    </lineage>
</organism>
<dbReference type="Gene3D" id="3.60.15.10">
    <property type="entry name" value="Ribonuclease Z/Hydroxyacylglutathione hydrolase-like"/>
    <property type="match status" value="1"/>
</dbReference>
<dbReference type="STRING" id="1196324.A374_09184"/>
<evidence type="ECO:0000313" key="3">
    <source>
        <dbReference type="EMBL" id="EIT85998.1"/>
    </source>
</evidence>
<reference evidence="3 4" key="1">
    <citation type="journal article" date="2012" name="J. Bacteriol.">
        <title>Genome of Bacillus macauensis ZFHKF-1, a Long-Chain-Forming Bacterium.</title>
        <authorList>
            <person name="Cai L."/>
            <person name="Zhang T."/>
        </authorList>
    </citation>
    <scope>NUCLEOTIDE SEQUENCE [LARGE SCALE GENOMIC DNA]</scope>
    <source>
        <strain evidence="3 4">ZFHKF-1</strain>
    </source>
</reference>
<dbReference type="eggNOG" id="COG2333">
    <property type="taxonomic scope" value="Bacteria"/>
</dbReference>
<feature type="chain" id="PRO_5003715442" evidence="1">
    <location>
        <begin position="26"/>
        <end position="282"/>
    </location>
</feature>
<evidence type="ECO:0000313" key="4">
    <source>
        <dbReference type="Proteomes" id="UP000004080"/>
    </source>
</evidence>
<dbReference type="PANTHER" id="PTHR30619">
    <property type="entry name" value="DNA INTERNALIZATION/COMPETENCE PROTEIN COMEC/REC2"/>
    <property type="match status" value="1"/>
</dbReference>
<dbReference type="RefSeq" id="WP_007201930.1">
    <property type="nucleotide sequence ID" value="NZ_AKKV01000024.1"/>
</dbReference>
<keyword evidence="1" id="KW-0732">Signal</keyword>
<accession>I8UGS3</accession>
<dbReference type="CDD" id="cd07731">
    <property type="entry name" value="ComA-like_MBL-fold"/>
    <property type="match status" value="1"/>
</dbReference>
<feature type="domain" description="Metallo-beta-lactamase" evidence="2">
    <location>
        <begin position="40"/>
        <end position="235"/>
    </location>
</feature>
<dbReference type="SUPFAM" id="SSF56281">
    <property type="entry name" value="Metallo-hydrolase/oxidoreductase"/>
    <property type="match status" value="1"/>
</dbReference>
<dbReference type="EMBL" id="AKKV01000024">
    <property type="protein sequence ID" value="EIT85998.1"/>
    <property type="molecule type" value="Genomic_DNA"/>
</dbReference>
<dbReference type="Proteomes" id="UP000004080">
    <property type="component" value="Unassembled WGS sequence"/>
</dbReference>
<feature type="signal peptide" evidence="1">
    <location>
        <begin position="1"/>
        <end position="25"/>
    </location>
</feature>